<dbReference type="GO" id="GO:0016020">
    <property type="term" value="C:membrane"/>
    <property type="evidence" value="ECO:0007669"/>
    <property type="project" value="UniProtKB-SubCell"/>
</dbReference>
<evidence type="ECO:0000313" key="6">
    <source>
        <dbReference type="EnsemblPlants" id="MELO3C014928.2.1"/>
    </source>
</evidence>
<keyword evidence="2 5" id="KW-0812">Transmembrane</keyword>
<evidence type="ECO:0000256" key="3">
    <source>
        <dbReference type="ARBA" id="ARBA00022989"/>
    </source>
</evidence>
<name>A0A9I9D9B5_CUCME</name>
<sequence>MGTVLPDSVLYSYKDELVHIKPLAKFFMFKSIVFLTWWQGVGIILLSYLSSICLGVLQPKGYSLSQGSKISSFV</sequence>
<dbReference type="InterPro" id="IPR005178">
    <property type="entry name" value="Ostalpha/TMEM184C"/>
</dbReference>
<evidence type="ECO:0000256" key="1">
    <source>
        <dbReference type="ARBA" id="ARBA00004141"/>
    </source>
</evidence>
<keyword evidence="3 5" id="KW-1133">Transmembrane helix</keyword>
<organism evidence="6">
    <name type="scientific">Cucumis melo</name>
    <name type="common">Muskmelon</name>
    <dbReference type="NCBI Taxonomy" id="3656"/>
    <lineage>
        <taxon>Eukaryota</taxon>
        <taxon>Viridiplantae</taxon>
        <taxon>Streptophyta</taxon>
        <taxon>Embryophyta</taxon>
        <taxon>Tracheophyta</taxon>
        <taxon>Spermatophyta</taxon>
        <taxon>Magnoliopsida</taxon>
        <taxon>eudicotyledons</taxon>
        <taxon>Gunneridae</taxon>
        <taxon>Pentapetalae</taxon>
        <taxon>rosids</taxon>
        <taxon>fabids</taxon>
        <taxon>Cucurbitales</taxon>
        <taxon>Cucurbitaceae</taxon>
        <taxon>Benincaseae</taxon>
        <taxon>Cucumis</taxon>
    </lineage>
</organism>
<dbReference type="AlphaFoldDB" id="A0A9I9D9B5"/>
<dbReference type="EnsemblPlants" id="MELO3C014928.2.1">
    <property type="protein sequence ID" value="MELO3C014928.2.1"/>
    <property type="gene ID" value="MELO3C014928.2"/>
</dbReference>
<keyword evidence="4 5" id="KW-0472">Membrane</keyword>
<dbReference type="Gramene" id="MELO3C014928.2.1">
    <property type="protein sequence ID" value="MELO3C014928.2.1"/>
    <property type="gene ID" value="MELO3C014928.2"/>
</dbReference>
<proteinExistence type="predicted"/>
<evidence type="ECO:0000256" key="2">
    <source>
        <dbReference type="ARBA" id="ARBA00022692"/>
    </source>
</evidence>
<evidence type="ECO:0000256" key="5">
    <source>
        <dbReference type="SAM" id="Phobius"/>
    </source>
</evidence>
<accession>A0A9I9D9B5</accession>
<feature type="transmembrane region" description="Helical" evidence="5">
    <location>
        <begin position="37"/>
        <end position="57"/>
    </location>
</feature>
<dbReference type="Pfam" id="PF03619">
    <property type="entry name" value="Solute_trans_a"/>
    <property type="match status" value="1"/>
</dbReference>
<protein>
    <submittedName>
        <fullName evidence="6">Uncharacterized protein</fullName>
    </submittedName>
</protein>
<comment type="subcellular location">
    <subcellularLocation>
        <location evidence="1">Membrane</location>
        <topology evidence="1">Multi-pass membrane protein</topology>
    </subcellularLocation>
</comment>
<evidence type="ECO:0000256" key="4">
    <source>
        <dbReference type="ARBA" id="ARBA00023136"/>
    </source>
</evidence>
<reference evidence="6" key="1">
    <citation type="submission" date="2023-03" db="UniProtKB">
        <authorList>
            <consortium name="EnsemblPlants"/>
        </authorList>
    </citation>
    <scope>IDENTIFICATION</scope>
</reference>